<dbReference type="Gene3D" id="3.40.630.30">
    <property type="match status" value="1"/>
</dbReference>
<dbReference type="InterPro" id="IPR050680">
    <property type="entry name" value="YpeA/RimI_acetyltransf"/>
</dbReference>
<protein>
    <submittedName>
        <fullName evidence="4">GNAT family N-acetyltransferase</fullName>
        <ecNumber evidence="4">2.3.1.-</ecNumber>
    </submittedName>
</protein>
<dbReference type="InterPro" id="IPR016181">
    <property type="entry name" value="Acyl_CoA_acyltransferase"/>
</dbReference>
<organism evidence="4 5">
    <name type="scientific">Paenibacillus woosongensis</name>
    <dbReference type="NCBI Taxonomy" id="307580"/>
    <lineage>
        <taxon>Bacteria</taxon>
        <taxon>Bacillati</taxon>
        <taxon>Bacillota</taxon>
        <taxon>Bacilli</taxon>
        <taxon>Bacillales</taxon>
        <taxon>Paenibacillaceae</taxon>
        <taxon>Paenibacillus</taxon>
    </lineage>
</organism>
<evidence type="ECO:0000313" key="5">
    <source>
        <dbReference type="Proteomes" id="UP001177943"/>
    </source>
</evidence>
<evidence type="ECO:0000256" key="1">
    <source>
        <dbReference type="ARBA" id="ARBA00022679"/>
    </source>
</evidence>
<reference evidence="4" key="1">
    <citation type="submission" date="2023-05" db="EMBL/GenBank/DDBJ databases">
        <title>Comparative genomics of Bacillaceae isolates and their secondary metabolite potential.</title>
        <authorList>
            <person name="Song L."/>
            <person name="Nielsen L.J."/>
            <person name="Mohite O."/>
            <person name="Xu X."/>
            <person name="Weber T."/>
            <person name="Kovacs A.T."/>
        </authorList>
    </citation>
    <scope>NUCLEOTIDE SEQUENCE</scope>
    <source>
        <strain evidence="4">B2_4</strain>
    </source>
</reference>
<feature type="domain" description="N-acetyltransferase" evidence="3">
    <location>
        <begin position="147"/>
        <end position="284"/>
    </location>
</feature>
<dbReference type="EC" id="2.3.1.-" evidence="4"/>
<proteinExistence type="predicted"/>
<dbReference type="InterPro" id="IPR000182">
    <property type="entry name" value="GNAT_dom"/>
</dbReference>
<dbReference type="Pfam" id="PF00583">
    <property type="entry name" value="Acetyltransf_1"/>
    <property type="match status" value="2"/>
</dbReference>
<keyword evidence="2 4" id="KW-0012">Acyltransferase</keyword>
<dbReference type="EMBL" id="CP126084">
    <property type="protein sequence ID" value="WHX47277.1"/>
    <property type="molecule type" value="Genomic_DNA"/>
</dbReference>
<dbReference type="CDD" id="cd04301">
    <property type="entry name" value="NAT_SF"/>
    <property type="match status" value="2"/>
</dbReference>
<dbReference type="KEGG" id="pwn:QNH46_13985"/>
<evidence type="ECO:0000256" key="2">
    <source>
        <dbReference type="ARBA" id="ARBA00023315"/>
    </source>
</evidence>
<dbReference type="AlphaFoldDB" id="A0AA95L154"/>
<dbReference type="RefSeq" id="WP_283924866.1">
    <property type="nucleotide sequence ID" value="NZ_CP126084.1"/>
</dbReference>
<sequence length="284" mass="32178">MANSRIWEEVAELQRVCEKLGGFTLKLNWEILHSRKDSNPQDLFLHQDGKLIAFLGVYDFGGKIELCGMVHPDYRRQGHFTSLLDQAMQSNKLHGSKEILLNTPAASDSGVKFLQARSCTYALSEYQMKYEASSDRLAAEQNDCSRVALRKASCSQADREILIRLDVEGFGLSPEDAARIYEEIGPEDASGYDIIERDGIPVGKMRVYRHQGESWIYGFAVFASCRGQGIGGKALRQVIDRERKLSHDIWLEVALDNPNARKLYEQAGFVMQEVQDYYKAQPFL</sequence>
<dbReference type="Proteomes" id="UP001177943">
    <property type="component" value="Chromosome"/>
</dbReference>
<dbReference type="PROSITE" id="PS51186">
    <property type="entry name" value="GNAT"/>
    <property type="match status" value="2"/>
</dbReference>
<dbReference type="GO" id="GO:0016747">
    <property type="term" value="F:acyltransferase activity, transferring groups other than amino-acyl groups"/>
    <property type="evidence" value="ECO:0007669"/>
    <property type="project" value="InterPro"/>
</dbReference>
<gene>
    <name evidence="4" type="ORF">QNH46_13985</name>
</gene>
<evidence type="ECO:0000259" key="3">
    <source>
        <dbReference type="PROSITE" id="PS51186"/>
    </source>
</evidence>
<dbReference type="SUPFAM" id="SSF55729">
    <property type="entry name" value="Acyl-CoA N-acyltransferases (Nat)"/>
    <property type="match status" value="2"/>
</dbReference>
<dbReference type="PANTHER" id="PTHR43420">
    <property type="entry name" value="ACETYLTRANSFERASE"/>
    <property type="match status" value="1"/>
</dbReference>
<feature type="domain" description="N-acetyltransferase" evidence="3">
    <location>
        <begin position="4"/>
        <end position="133"/>
    </location>
</feature>
<accession>A0AA95L154</accession>
<keyword evidence="1 4" id="KW-0808">Transferase</keyword>
<evidence type="ECO:0000313" key="4">
    <source>
        <dbReference type="EMBL" id="WHX47277.1"/>
    </source>
</evidence>
<name>A0AA95L154_9BACL</name>